<feature type="region of interest" description="Disordered" evidence="7">
    <location>
        <begin position="278"/>
        <end position="320"/>
    </location>
</feature>
<dbReference type="OrthoDB" id="2677468at2"/>
<keyword evidence="10" id="KW-1185">Reference proteome</keyword>
<keyword evidence="3" id="KW-0732">Signal</keyword>
<dbReference type="PANTHER" id="PTHR47245:SF1">
    <property type="entry name" value="FOLDASE PROTEIN PRSA"/>
    <property type="match status" value="1"/>
</dbReference>
<evidence type="ECO:0000313" key="9">
    <source>
        <dbReference type="EMBL" id="EFM10864.1"/>
    </source>
</evidence>
<dbReference type="InterPro" id="IPR046357">
    <property type="entry name" value="PPIase_dom_sf"/>
</dbReference>
<evidence type="ECO:0000256" key="5">
    <source>
        <dbReference type="ARBA" id="ARBA00023235"/>
    </source>
</evidence>
<evidence type="ECO:0000259" key="8">
    <source>
        <dbReference type="PROSITE" id="PS50198"/>
    </source>
</evidence>
<dbReference type="PROSITE" id="PS50198">
    <property type="entry name" value="PPIC_PPIASE_2"/>
    <property type="match status" value="1"/>
</dbReference>
<dbReference type="GO" id="GO:0003755">
    <property type="term" value="F:peptidyl-prolyl cis-trans isomerase activity"/>
    <property type="evidence" value="ECO:0007669"/>
    <property type="project" value="UniProtKB-KW"/>
</dbReference>
<dbReference type="Proteomes" id="UP000005387">
    <property type="component" value="Unassembled WGS sequence"/>
</dbReference>
<dbReference type="EC" id="5.2.1.8" evidence="2"/>
<dbReference type="Pfam" id="PF00639">
    <property type="entry name" value="Rotamase"/>
    <property type="match status" value="1"/>
</dbReference>
<evidence type="ECO:0000256" key="6">
    <source>
        <dbReference type="PROSITE-ProRule" id="PRU00278"/>
    </source>
</evidence>
<evidence type="ECO:0000256" key="4">
    <source>
        <dbReference type="ARBA" id="ARBA00023110"/>
    </source>
</evidence>
<dbReference type="InterPro" id="IPR050245">
    <property type="entry name" value="PrsA_foldase"/>
</dbReference>
<keyword evidence="4 6" id="KW-0697">Rotamase</keyword>
<comment type="catalytic activity">
    <reaction evidence="1">
        <text>[protein]-peptidylproline (omega=180) = [protein]-peptidylproline (omega=0)</text>
        <dbReference type="Rhea" id="RHEA:16237"/>
        <dbReference type="Rhea" id="RHEA-COMP:10747"/>
        <dbReference type="Rhea" id="RHEA-COMP:10748"/>
        <dbReference type="ChEBI" id="CHEBI:83833"/>
        <dbReference type="ChEBI" id="CHEBI:83834"/>
        <dbReference type="EC" id="5.2.1.8"/>
    </reaction>
</comment>
<dbReference type="Gene3D" id="3.10.50.40">
    <property type="match status" value="1"/>
</dbReference>
<dbReference type="RefSeq" id="WP_006038114.1">
    <property type="nucleotide sequence ID" value="NZ_AEDD01000005.1"/>
</dbReference>
<evidence type="ECO:0000313" key="10">
    <source>
        <dbReference type="Proteomes" id="UP000005387"/>
    </source>
</evidence>
<organism evidence="9 10">
    <name type="scientific">Paenibacillus curdlanolyticus YK9</name>
    <dbReference type="NCBI Taxonomy" id="717606"/>
    <lineage>
        <taxon>Bacteria</taxon>
        <taxon>Bacillati</taxon>
        <taxon>Bacillota</taxon>
        <taxon>Bacilli</taxon>
        <taxon>Bacillales</taxon>
        <taxon>Paenibacillaceae</taxon>
        <taxon>Paenibacillus</taxon>
    </lineage>
</organism>
<sequence>MKKDRMLRGLVSLQAVCMIVVAIVVTTHYVPFLNKPKPAEGGTGGADELSREEGKVLAIIGGKPITEQDLTKELHRQYGASMLRTMMLHEAVKLEAAAQGLTVTAEQLSAELARTMEGYGSEAEYYEEMQEQLGLSREDVQADAEYRLLLEQIATRAITVTDDQIDEYLAEHASEFTGVTELKLRWILTGTRSDANDVIEKLSDGEDFALMAKTYSIDAFTSEQGGDLGYIEDNDPLVEAALLDATHSLDVGQVTGPVKTEGGYAIIRLDERREREGMALGQRREEARRQVSLEQARPLPEVEDELLRKYGEDKRNPAAP</sequence>
<feature type="compositionally biased region" description="Basic and acidic residues" evidence="7">
    <location>
        <begin position="278"/>
        <end position="291"/>
    </location>
</feature>
<dbReference type="PANTHER" id="PTHR47245">
    <property type="entry name" value="PEPTIDYLPROLYL ISOMERASE"/>
    <property type="match status" value="1"/>
</dbReference>
<evidence type="ECO:0000256" key="1">
    <source>
        <dbReference type="ARBA" id="ARBA00000971"/>
    </source>
</evidence>
<feature type="compositionally biased region" description="Basic and acidic residues" evidence="7">
    <location>
        <begin position="305"/>
        <end position="320"/>
    </location>
</feature>
<protein>
    <recommendedName>
        <fullName evidence="2">peptidylprolyl isomerase</fullName>
        <ecNumber evidence="2">5.2.1.8</ecNumber>
    </recommendedName>
</protein>
<dbReference type="STRING" id="717606.PaecuDRAFT_2114"/>
<evidence type="ECO:0000256" key="3">
    <source>
        <dbReference type="ARBA" id="ARBA00022729"/>
    </source>
</evidence>
<dbReference type="SUPFAM" id="SSF54534">
    <property type="entry name" value="FKBP-like"/>
    <property type="match status" value="1"/>
</dbReference>
<keyword evidence="5 6" id="KW-0413">Isomerase</keyword>
<feature type="domain" description="PpiC" evidence="8">
    <location>
        <begin position="179"/>
        <end position="271"/>
    </location>
</feature>
<dbReference type="AlphaFoldDB" id="E0I8Y0"/>
<gene>
    <name evidence="9" type="ORF">PaecuDRAFT_2114</name>
</gene>
<evidence type="ECO:0000256" key="2">
    <source>
        <dbReference type="ARBA" id="ARBA00013194"/>
    </source>
</evidence>
<dbReference type="EMBL" id="AEDD01000005">
    <property type="protein sequence ID" value="EFM10864.1"/>
    <property type="molecule type" value="Genomic_DNA"/>
</dbReference>
<dbReference type="Gene3D" id="1.10.4030.10">
    <property type="entry name" value="Porin chaperone SurA, peptide-binding domain"/>
    <property type="match status" value="1"/>
</dbReference>
<name>E0I8Y0_9BACL</name>
<proteinExistence type="predicted"/>
<accession>E0I8Y0</accession>
<reference evidence="9 10" key="1">
    <citation type="submission" date="2010-07" db="EMBL/GenBank/DDBJ databases">
        <title>The draft genome of Paenibacillus curdlanolyticus YK9.</title>
        <authorList>
            <consortium name="US DOE Joint Genome Institute (JGI-PGF)"/>
            <person name="Lucas S."/>
            <person name="Copeland A."/>
            <person name="Lapidus A."/>
            <person name="Cheng J.-F."/>
            <person name="Bruce D."/>
            <person name="Goodwin L."/>
            <person name="Pitluck S."/>
            <person name="Land M.L."/>
            <person name="Hauser L."/>
            <person name="Chang Y.-J."/>
            <person name="Jeffries C."/>
            <person name="Anderson I.J."/>
            <person name="Johnson E."/>
            <person name="Loganathan U."/>
            <person name="Mulhopadhyay B."/>
            <person name="Kyrpides N."/>
            <person name="Woyke T.J."/>
        </authorList>
    </citation>
    <scope>NUCLEOTIDE SEQUENCE [LARGE SCALE GENOMIC DNA]</scope>
    <source>
        <strain evidence="9 10">YK9</strain>
    </source>
</reference>
<evidence type="ECO:0000256" key="7">
    <source>
        <dbReference type="SAM" id="MobiDB-lite"/>
    </source>
</evidence>
<dbReference type="eggNOG" id="COG0760">
    <property type="taxonomic scope" value="Bacteria"/>
</dbReference>
<dbReference type="InterPro" id="IPR000297">
    <property type="entry name" value="PPIase_PpiC"/>
</dbReference>